<protein>
    <submittedName>
        <fullName evidence="1">Uncharacterized protein</fullName>
    </submittedName>
</protein>
<dbReference type="Proteomes" id="UP000824504">
    <property type="component" value="Chromosome"/>
</dbReference>
<keyword evidence="2" id="KW-1185">Reference proteome</keyword>
<dbReference type="EMBL" id="CP079216">
    <property type="protein sequence ID" value="QXT63441.1"/>
    <property type="molecule type" value="Genomic_DNA"/>
</dbReference>
<dbReference type="RefSeq" id="WP_219083355.1">
    <property type="nucleotide sequence ID" value="NZ_CP079216.1"/>
</dbReference>
<evidence type="ECO:0000313" key="1">
    <source>
        <dbReference type="EMBL" id="QXT63441.1"/>
    </source>
</evidence>
<sequence>MATVTLTVCDDCVDEKRPSPSTEVDQYVVSTGSVRAVMMLCVEHAQPLLHYLARQGTSTQKRDTMIDYARIDAMHATMEQVEALRDEWLKTHEPV</sequence>
<name>A0ABX8SJ83_9ACTN</name>
<proteinExistence type="predicted"/>
<reference evidence="1 2" key="1">
    <citation type="submission" date="2021-07" db="EMBL/GenBank/DDBJ databases">
        <title>complete genome sequencing of Tessaracoccus sp.J1M15.</title>
        <authorList>
            <person name="Bae J.-W."/>
            <person name="Kim D.-y."/>
        </authorList>
    </citation>
    <scope>NUCLEOTIDE SEQUENCE [LARGE SCALE GENOMIC DNA]</scope>
    <source>
        <strain evidence="1 2">J1M15</strain>
    </source>
</reference>
<organism evidence="1 2">
    <name type="scientific">Tessaracoccus palaemonis</name>
    <dbReference type="NCBI Taxonomy" id="2829499"/>
    <lineage>
        <taxon>Bacteria</taxon>
        <taxon>Bacillati</taxon>
        <taxon>Actinomycetota</taxon>
        <taxon>Actinomycetes</taxon>
        <taxon>Propionibacteriales</taxon>
        <taxon>Propionibacteriaceae</taxon>
        <taxon>Tessaracoccus</taxon>
    </lineage>
</organism>
<evidence type="ECO:0000313" key="2">
    <source>
        <dbReference type="Proteomes" id="UP000824504"/>
    </source>
</evidence>
<accession>A0ABX8SJ83</accession>
<gene>
    <name evidence="1" type="ORF">KDB89_02880</name>
</gene>